<reference evidence="1 2" key="1">
    <citation type="journal article" date="2024" name="Ann. Entomol. Soc. Am.">
        <title>Genomic analyses of the southern and eastern yellowjacket wasps (Hymenoptera: Vespidae) reveal evolutionary signatures of social life.</title>
        <authorList>
            <person name="Catto M.A."/>
            <person name="Caine P.B."/>
            <person name="Orr S.E."/>
            <person name="Hunt B.G."/>
            <person name="Goodisman M.A.D."/>
        </authorList>
    </citation>
    <scope>NUCLEOTIDE SEQUENCE [LARGE SCALE GENOMIC DNA]</scope>
    <source>
        <strain evidence="1">232</strain>
        <tissue evidence="1">Head and thorax</tissue>
    </source>
</reference>
<proteinExistence type="predicted"/>
<dbReference type="Proteomes" id="UP001607303">
    <property type="component" value="Unassembled WGS sequence"/>
</dbReference>
<sequence length="73" mass="8626">MSAFKCDGKAFSLSKASMTSTRNLLRLILKIDYTQPRHRYYDISNISEIKIEEVKDYFKNDRANVKLEKSFEE</sequence>
<dbReference type="EMBL" id="JAYRBN010000063">
    <property type="protein sequence ID" value="KAL2738383.1"/>
    <property type="molecule type" value="Genomic_DNA"/>
</dbReference>
<accession>A0ABD2C025</accession>
<gene>
    <name evidence="1" type="ORF">V1477_011742</name>
</gene>
<comment type="caution">
    <text evidence="1">The sequence shown here is derived from an EMBL/GenBank/DDBJ whole genome shotgun (WGS) entry which is preliminary data.</text>
</comment>
<evidence type="ECO:0000313" key="2">
    <source>
        <dbReference type="Proteomes" id="UP001607303"/>
    </source>
</evidence>
<dbReference type="AlphaFoldDB" id="A0ABD2C025"/>
<keyword evidence="2" id="KW-1185">Reference proteome</keyword>
<name>A0ABD2C025_VESMC</name>
<protein>
    <submittedName>
        <fullName evidence="1">Uncharacterized protein</fullName>
    </submittedName>
</protein>
<organism evidence="1 2">
    <name type="scientific">Vespula maculifrons</name>
    <name type="common">Eastern yellow jacket</name>
    <name type="synonym">Wasp</name>
    <dbReference type="NCBI Taxonomy" id="7453"/>
    <lineage>
        <taxon>Eukaryota</taxon>
        <taxon>Metazoa</taxon>
        <taxon>Ecdysozoa</taxon>
        <taxon>Arthropoda</taxon>
        <taxon>Hexapoda</taxon>
        <taxon>Insecta</taxon>
        <taxon>Pterygota</taxon>
        <taxon>Neoptera</taxon>
        <taxon>Endopterygota</taxon>
        <taxon>Hymenoptera</taxon>
        <taxon>Apocrita</taxon>
        <taxon>Aculeata</taxon>
        <taxon>Vespoidea</taxon>
        <taxon>Vespidae</taxon>
        <taxon>Vespinae</taxon>
        <taxon>Vespula</taxon>
    </lineage>
</organism>
<evidence type="ECO:0000313" key="1">
    <source>
        <dbReference type="EMBL" id="KAL2738383.1"/>
    </source>
</evidence>